<dbReference type="Proteomes" id="UP000054804">
    <property type="component" value="Unassembled WGS sequence"/>
</dbReference>
<evidence type="ECO:0000313" key="2">
    <source>
        <dbReference type="Proteomes" id="UP000054804"/>
    </source>
</evidence>
<dbReference type="RefSeq" id="WP_058847006.1">
    <property type="nucleotide sequence ID" value="NZ_LOCL01000029.1"/>
</dbReference>
<protein>
    <submittedName>
        <fullName evidence="1">Uncharacterized protein</fullName>
    </submittedName>
</protein>
<accession>A0A0W7X7N0</accession>
<dbReference type="OrthoDB" id="4286640at2"/>
<gene>
    <name evidence="1" type="ORF">AT728_07375</name>
</gene>
<dbReference type="EMBL" id="LOCL01000029">
    <property type="protein sequence ID" value="KUF18847.1"/>
    <property type="molecule type" value="Genomic_DNA"/>
</dbReference>
<keyword evidence="2" id="KW-1185">Reference proteome</keyword>
<name>A0A0W7X7N0_9ACTN</name>
<reference evidence="1 2" key="1">
    <citation type="submission" date="2015-12" db="EMBL/GenBank/DDBJ databases">
        <title>Draft genome sequence of Streptomyces silvensis ATCC 53525, a producer of novel hormone antagonists.</title>
        <authorList>
            <person name="Johnston C.W."/>
            <person name="Li Y."/>
            <person name="Magarvey N.A."/>
        </authorList>
    </citation>
    <scope>NUCLEOTIDE SEQUENCE [LARGE SCALE GENOMIC DNA]</scope>
    <source>
        <strain evidence="1 2">ATCC 53525</strain>
    </source>
</reference>
<organism evidence="1 2">
    <name type="scientific">Streptomyces silvensis</name>
    <dbReference type="NCBI Taxonomy" id="1765722"/>
    <lineage>
        <taxon>Bacteria</taxon>
        <taxon>Bacillati</taxon>
        <taxon>Actinomycetota</taxon>
        <taxon>Actinomycetes</taxon>
        <taxon>Kitasatosporales</taxon>
        <taxon>Streptomycetaceae</taxon>
        <taxon>Streptomyces</taxon>
    </lineage>
</organism>
<evidence type="ECO:0000313" key="1">
    <source>
        <dbReference type="EMBL" id="KUF18847.1"/>
    </source>
</evidence>
<proteinExistence type="predicted"/>
<dbReference type="STRING" id="1765722.AT728_07375"/>
<sequence length="99" mass="11384">MSMADLVVAGAPELPEGWFYRVVSDGFFGLKVEVRERRKRFGSRVINYAYVRTDEPDGLTAVVASCRHAVKRIDEADREWRNRRDAAKYLGDHDPKGRK</sequence>
<dbReference type="AlphaFoldDB" id="A0A0W7X7N0"/>
<comment type="caution">
    <text evidence="1">The sequence shown here is derived from an EMBL/GenBank/DDBJ whole genome shotgun (WGS) entry which is preliminary data.</text>
</comment>